<feature type="transmembrane region" description="Helical" evidence="2">
    <location>
        <begin position="205"/>
        <end position="234"/>
    </location>
</feature>
<dbReference type="InterPro" id="IPR026004">
    <property type="entry name" value="Septum_form"/>
</dbReference>
<proteinExistence type="predicted"/>
<evidence type="ECO:0000256" key="1">
    <source>
        <dbReference type="SAM" id="MobiDB-lite"/>
    </source>
</evidence>
<keyword evidence="6" id="KW-1185">Reference proteome</keyword>
<feature type="region of interest" description="Disordered" evidence="1">
    <location>
        <begin position="131"/>
        <end position="161"/>
    </location>
</feature>
<feature type="domain" description="DUF4190" evidence="3">
    <location>
        <begin position="168"/>
        <end position="222"/>
    </location>
</feature>
<dbReference type="Proteomes" id="UP001226691">
    <property type="component" value="Unassembled WGS sequence"/>
</dbReference>
<sequence length="384" mass="38562">MSSTLLHLTVPVDPAREAVAAALTEQGFTVQRAASGSLDVSRGSLATTIVTGAFAGRDMHVRFDVHFCAEEGGTVAAFEHSAAGGFVKGGAVGAAKTGEVTREAAHLVGTRLTLQGLVVGEIPAAADTALETAPDPLTGTPSPSSPAASFPGEEHPAAPADDVSSTNVVSIVAIVLGFLVPIGGIIAGAVGLAQIKRTGEKGRALALTGIIAGSVLTVLSAIAGIAVLFFLVLLGTQTSAGPGDDSFVAPPSASHGGASAAPDEQAPSDLYALPIGECLDDVPQGFVSSDNFVDCAVPHTYEVFSSFLLPDGAFPGDTAVDDAAIDGCGAAFAEYIGIDYEASRLTSTYLAPLEETWAAGDRAVSCLVFDPDGEITGSLRGAAR</sequence>
<dbReference type="InterPro" id="IPR025241">
    <property type="entry name" value="DUF4190"/>
</dbReference>
<feature type="region of interest" description="Disordered" evidence="1">
    <location>
        <begin position="245"/>
        <end position="264"/>
    </location>
</feature>
<dbReference type="EMBL" id="JAUTBF010000001">
    <property type="protein sequence ID" value="MDQ1123799.1"/>
    <property type="molecule type" value="Genomic_DNA"/>
</dbReference>
<protein>
    <recommendedName>
        <fullName evidence="7">Regulator of septum formation</fullName>
    </recommendedName>
</protein>
<dbReference type="Pfam" id="PF13845">
    <property type="entry name" value="Septum_form"/>
    <property type="match status" value="1"/>
</dbReference>
<evidence type="ECO:0000313" key="6">
    <source>
        <dbReference type="Proteomes" id="UP001226691"/>
    </source>
</evidence>
<keyword evidence="2" id="KW-1133">Transmembrane helix</keyword>
<evidence type="ECO:0008006" key="7">
    <source>
        <dbReference type="Google" id="ProtNLM"/>
    </source>
</evidence>
<evidence type="ECO:0000313" key="5">
    <source>
        <dbReference type="EMBL" id="MDQ1123799.1"/>
    </source>
</evidence>
<name>A0ABU0TXU7_MICTR</name>
<keyword evidence="2" id="KW-0812">Transmembrane</keyword>
<evidence type="ECO:0000259" key="4">
    <source>
        <dbReference type="Pfam" id="PF13845"/>
    </source>
</evidence>
<accession>A0ABU0TXU7</accession>
<reference evidence="5 6" key="1">
    <citation type="submission" date="2023-07" db="EMBL/GenBank/DDBJ databases">
        <title>Functional and genomic diversity of the sorghum phyllosphere microbiome.</title>
        <authorList>
            <person name="Shade A."/>
        </authorList>
    </citation>
    <scope>NUCLEOTIDE SEQUENCE [LARGE SCALE GENOMIC DNA]</scope>
    <source>
        <strain evidence="5 6">SORGH_AS_1207</strain>
    </source>
</reference>
<dbReference type="RefSeq" id="WP_307483861.1">
    <property type="nucleotide sequence ID" value="NZ_JAUTBF010000001.1"/>
</dbReference>
<feature type="compositionally biased region" description="Low complexity" evidence="1">
    <location>
        <begin position="249"/>
        <end position="262"/>
    </location>
</feature>
<comment type="caution">
    <text evidence="5">The sequence shown here is derived from an EMBL/GenBank/DDBJ whole genome shotgun (WGS) entry which is preliminary data.</text>
</comment>
<organism evidence="5 6">
    <name type="scientific">Microbacterium trichothecenolyticum</name>
    <name type="common">Aureobacterium trichothecenolyticum</name>
    <dbReference type="NCBI Taxonomy" id="69370"/>
    <lineage>
        <taxon>Bacteria</taxon>
        <taxon>Bacillati</taxon>
        <taxon>Actinomycetota</taxon>
        <taxon>Actinomycetes</taxon>
        <taxon>Micrococcales</taxon>
        <taxon>Microbacteriaceae</taxon>
        <taxon>Microbacterium</taxon>
    </lineage>
</organism>
<evidence type="ECO:0000256" key="2">
    <source>
        <dbReference type="SAM" id="Phobius"/>
    </source>
</evidence>
<gene>
    <name evidence="5" type="ORF">QE412_002372</name>
</gene>
<dbReference type="Pfam" id="PF13828">
    <property type="entry name" value="DUF4190"/>
    <property type="match status" value="1"/>
</dbReference>
<feature type="compositionally biased region" description="Low complexity" evidence="1">
    <location>
        <begin position="141"/>
        <end position="151"/>
    </location>
</feature>
<keyword evidence="2" id="KW-0472">Membrane</keyword>
<feature type="domain" description="Septum formation-related" evidence="4">
    <location>
        <begin position="275"/>
        <end position="366"/>
    </location>
</feature>
<feature type="transmembrane region" description="Helical" evidence="2">
    <location>
        <begin position="168"/>
        <end position="193"/>
    </location>
</feature>
<evidence type="ECO:0000259" key="3">
    <source>
        <dbReference type="Pfam" id="PF13828"/>
    </source>
</evidence>